<evidence type="ECO:0000256" key="3">
    <source>
        <dbReference type="ARBA" id="ARBA00023274"/>
    </source>
</evidence>
<keyword evidence="3 5" id="KW-0687">Ribonucleoprotein</keyword>
<dbReference type="NCBIfam" id="TIGR00062">
    <property type="entry name" value="L27"/>
    <property type="match status" value="1"/>
</dbReference>
<dbReference type="PRINTS" id="PR00063">
    <property type="entry name" value="RIBOSOMALL27"/>
</dbReference>
<organism evidence="6 7">
    <name type="scientific">Mariniphaga anaerophila</name>
    <dbReference type="NCBI Taxonomy" id="1484053"/>
    <lineage>
        <taxon>Bacteria</taxon>
        <taxon>Pseudomonadati</taxon>
        <taxon>Bacteroidota</taxon>
        <taxon>Bacteroidia</taxon>
        <taxon>Marinilabiliales</taxon>
        <taxon>Prolixibacteraceae</taxon>
        <taxon>Mariniphaga</taxon>
    </lineage>
</organism>
<dbReference type="GO" id="GO:0006412">
    <property type="term" value="P:translation"/>
    <property type="evidence" value="ECO:0007669"/>
    <property type="project" value="UniProtKB-UniRule"/>
</dbReference>
<evidence type="ECO:0000256" key="4">
    <source>
        <dbReference type="ARBA" id="ARBA00035175"/>
    </source>
</evidence>
<dbReference type="GO" id="GO:0003735">
    <property type="term" value="F:structural constituent of ribosome"/>
    <property type="evidence" value="ECO:0007669"/>
    <property type="project" value="InterPro"/>
</dbReference>
<dbReference type="EMBL" id="FQUM01000005">
    <property type="protein sequence ID" value="SHF40189.1"/>
    <property type="molecule type" value="Genomic_DNA"/>
</dbReference>
<dbReference type="PROSITE" id="PS00831">
    <property type="entry name" value="RIBOSOMAL_L27"/>
    <property type="match status" value="1"/>
</dbReference>
<dbReference type="Gene3D" id="1.10.150.20">
    <property type="entry name" value="5' to 3' exonuclease, C-terminal subdomain"/>
    <property type="match status" value="1"/>
</dbReference>
<dbReference type="HAMAP" id="MF_00539">
    <property type="entry name" value="Ribosomal_bL27"/>
    <property type="match status" value="1"/>
</dbReference>
<evidence type="ECO:0000313" key="7">
    <source>
        <dbReference type="Proteomes" id="UP000184164"/>
    </source>
</evidence>
<keyword evidence="7" id="KW-1185">Reference proteome</keyword>
<dbReference type="AlphaFoldDB" id="A0A1M5BCD7"/>
<accession>A0A1M5BCD7</accession>
<dbReference type="InterPro" id="IPR018261">
    <property type="entry name" value="Ribosomal_bL27_CS"/>
</dbReference>
<evidence type="ECO:0000256" key="2">
    <source>
        <dbReference type="ARBA" id="ARBA00022980"/>
    </source>
</evidence>
<dbReference type="FunFam" id="2.40.50.100:FF:000004">
    <property type="entry name" value="50S ribosomal protein L27"/>
    <property type="match status" value="1"/>
</dbReference>
<protein>
    <recommendedName>
        <fullName evidence="4 5">Large ribosomal subunit protein bL27</fullName>
    </recommendedName>
</protein>
<dbReference type="OrthoDB" id="9803474at2"/>
<sequence length="171" mass="18221">MAHKKGVGSSKNGRESESKRLGVKIYGGQYAKAGNILVRQRGTQHYPGENVGMGKDHTLFALIEGTVMFQKKRKNRSYVSVEPIVDADVAVAEAPAAEKKAAVAGTDDLKKIEGIGPKLEEVLNAAGIGTYAEMAASSVEKLHEVLAEAGSRYASKDPAPWIEQAKELAGK</sequence>
<dbReference type="PANTHER" id="PTHR15893">
    <property type="entry name" value="RIBOSOMAL PROTEIN L27"/>
    <property type="match status" value="1"/>
</dbReference>
<dbReference type="Gene3D" id="2.40.50.100">
    <property type="match status" value="1"/>
</dbReference>
<dbReference type="Pfam" id="PF14520">
    <property type="entry name" value="HHH_5"/>
    <property type="match status" value="1"/>
</dbReference>
<keyword evidence="2 5" id="KW-0689">Ribosomal protein</keyword>
<gene>
    <name evidence="5" type="primary">rpmA</name>
    <name evidence="6" type="ORF">SAMN05444274_10587</name>
</gene>
<evidence type="ECO:0000256" key="5">
    <source>
        <dbReference type="HAMAP-Rule" id="MF_00539"/>
    </source>
</evidence>
<dbReference type="InterPro" id="IPR001684">
    <property type="entry name" value="Ribosomal_bL27"/>
</dbReference>
<proteinExistence type="inferred from homology"/>
<dbReference type="Proteomes" id="UP000184164">
    <property type="component" value="Unassembled WGS sequence"/>
</dbReference>
<reference evidence="6 7" key="1">
    <citation type="submission" date="2016-11" db="EMBL/GenBank/DDBJ databases">
        <authorList>
            <person name="Jaros S."/>
            <person name="Januszkiewicz K."/>
            <person name="Wedrychowicz H."/>
        </authorList>
    </citation>
    <scope>NUCLEOTIDE SEQUENCE [LARGE SCALE GENOMIC DNA]</scope>
    <source>
        <strain evidence="6 7">DSM 26910</strain>
    </source>
</reference>
<comment type="similarity">
    <text evidence="1 5">Belongs to the bacterial ribosomal protein bL27 family.</text>
</comment>
<dbReference type="SUPFAM" id="SSF110324">
    <property type="entry name" value="Ribosomal L27 protein-like"/>
    <property type="match status" value="1"/>
</dbReference>
<evidence type="ECO:0000313" key="6">
    <source>
        <dbReference type="EMBL" id="SHF40189.1"/>
    </source>
</evidence>
<evidence type="ECO:0000256" key="1">
    <source>
        <dbReference type="ARBA" id="ARBA00010797"/>
    </source>
</evidence>
<dbReference type="Pfam" id="PF01016">
    <property type="entry name" value="Ribosomal_L27"/>
    <property type="match status" value="1"/>
</dbReference>
<dbReference type="PANTHER" id="PTHR15893:SF0">
    <property type="entry name" value="LARGE RIBOSOMAL SUBUNIT PROTEIN BL27M"/>
    <property type="match status" value="1"/>
</dbReference>
<dbReference type="GO" id="GO:0022625">
    <property type="term" value="C:cytosolic large ribosomal subunit"/>
    <property type="evidence" value="ECO:0007669"/>
    <property type="project" value="TreeGrafter"/>
</dbReference>
<name>A0A1M5BCD7_9BACT</name>
<dbReference type="STRING" id="1484053.SAMN05444274_10587"/>